<dbReference type="InterPro" id="IPR032675">
    <property type="entry name" value="LRR_dom_sf"/>
</dbReference>
<proteinExistence type="inferred from homology"/>
<dbReference type="InterPro" id="IPR000719">
    <property type="entry name" value="Prot_kinase_dom"/>
</dbReference>
<dbReference type="Gene3D" id="1.10.510.10">
    <property type="entry name" value="Transferase(Phosphotransferase) domain 1"/>
    <property type="match status" value="1"/>
</dbReference>
<keyword evidence="14 26" id="KW-0418">Kinase</keyword>
<dbReference type="Proteomes" id="UP000634136">
    <property type="component" value="Unassembled WGS sequence"/>
</dbReference>
<evidence type="ECO:0000256" key="5">
    <source>
        <dbReference type="ARBA" id="ARBA00022475"/>
    </source>
</evidence>
<gene>
    <name evidence="26" type="ORF">G2W53_013294</name>
</gene>
<reference evidence="26" key="1">
    <citation type="submission" date="2020-09" db="EMBL/GenBank/DDBJ databases">
        <title>Genome-Enabled Discovery of Anthraquinone Biosynthesis in Senna tora.</title>
        <authorList>
            <person name="Kang S.-H."/>
            <person name="Pandey R.P."/>
            <person name="Lee C.-M."/>
            <person name="Sim J.-S."/>
            <person name="Jeong J.-T."/>
            <person name="Choi B.-S."/>
            <person name="Jung M."/>
            <person name="Ginzburg D."/>
            <person name="Zhao K."/>
            <person name="Won S.Y."/>
            <person name="Oh T.-J."/>
            <person name="Yu Y."/>
            <person name="Kim N.-H."/>
            <person name="Lee O.R."/>
            <person name="Lee T.-H."/>
            <person name="Bashyal P."/>
            <person name="Kim T.-S."/>
            <person name="Lee W.-H."/>
            <person name="Kawkins C."/>
            <person name="Kim C.-K."/>
            <person name="Kim J.S."/>
            <person name="Ahn B.O."/>
            <person name="Rhee S.Y."/>
            <person name="Sohng J.K."/>
        </authorList>
    </citation>
    <scope>NUCLEOTIDE SEQUENCE</scope>
    <source>
        <tissue evidence="26">Leaf</tissue>
    </source>
</reference>
<evidence type="ECO:0000256" key="10">
    <source>
        <dbReference type="ARBA" id="ARBA00022692"/>
    </source>
</evidence>
<dbReference type="GO" id="GO:0004674">
    <property type="term" value="F:protein serine/threonine kinase activity"/>
    <property type="evidence" value="ECO:0007669"/>
    <property type="project" value="UniProtKB-KW"/>
</dbReference>
<evidence type="ECO:0000256" key="18">
    <source>
        <dbReference type="ARBA" id="ARBA00023170"/>
    </source>
</evidence>
<keyword evidence="27" id="KW-1185">Reference proteome</keyword>
<dbReference type="CDD" id="cd14066">
    <property type="entry name" value="STKc_IRAK"/>
    <property type="match status" value="1"/>
</dbReference>
<dbReference type="InterPro" id="IPR017441">
    <property type="entry name" value="Protein_kinase_ATP_BS"/>
</dbReference>
<dbReference type="PROSITE" id="PS00108">
    <property type="entry name" value="PROTEIN_KINASE_ST"/>
    <property type="match status" value="1"/>
</dbReference>
<feature type="domain" description="Protein kinase" evidence="25">
    <location>
        <begin position="711"/>
        <end position="1005"/>
    </location>
</feature>
<evidence type="ECO:0000256" key="16">
    <source>
        <dbReference type="ARBA" id="ARBA00022989"/>
    </source>
</evidence>
<dbReference type="FunFam" id="3.80.10.10:FF:000565">
    <property type="entry name" value="Leucine-rich repeat receptor-like kinase protein FLORAL ORGAN NUMBER1"/>
    <property type="match status" value="1"/>
</dbReference>
<dbReference type="PROSITE" id="PS00107">
    <property type="entry name" value="PROTEIN_KINASE_ATP"/>
    <property type="match status" value="1"/>
</dbReference>
<keyword evidence="7" id="KW-0597">Phosphoprotein</keyword>
<evidence type="ECO:0000256" key="3">
    <source>
        <dbReference type="ARBA" id="ARBA00008684"/>
    </source>
</evidence>
<dbReference type="InterPro" id="IPR003591">
    <property type="entry name" value="Leu-rich_rpt_typical-subtyp"/>
</dbReference>
<keyword evidence="9" id="KW-0808">Transferase</keyword>
<keyword evidence="10 23" id="KW-0812">Transmembrane</keyword>
<dbReference type="PANTHER" id="PTHR27008:SF592">
    <property type="entry name" value="LEUCINE-RICH REPEAT RECEPTOR-LIKE PROTEIN KINASE FAMILY PROTEIN-RELATED"/>
    <property type="match status" value="1"/>
</dbReference>
<keyword evidence="5" id="KW-1003">Cell membrane</keyword>
<dbReference type="Pfam" id="PF00560">
    <property type="entry name" value="LRR_1"/>
    <property type="match status" value="14"/>
</dbReference>
<dbReference type="EMBL" id="JAAIUW010000005">
    <property type="protein sequence ID" value="KAF7830961.1"/>
    <property type="molecule type" value="Genomic_DNA"/>
</dbReference>
<comment type="subcellular location">
    <subcellularLocation>
        <location evidence="1">Cell membrane</location>
        <topology evidence="1">Single-pass membrane protein</topology>
    </subcellularLocation>
    <subcellularLocation>
        <location evidence="2">Membrane</location>
        <topology evidence="2">Single-pass type I membrane protein</topology>
    </subcellularLocation>
</comment>
<dbReference type="OrthoDB" id="676979at2759"/>
<dbReference type="PANTHER" id="PTHR27008">
    <property type="entry name" value="OS04G0122200 PROTEIN"/>
    <property type="match status" value="1"/>
</dbReference>
<evidence type="ECO:0000256" key="23">
    <source>
        <dbReference type="SAM" id="Phobius"/>
    </source>
</evidence>
<evidence type="ECO:0000256" key="24">
    <source>
        <dbReference type="SAM" id="SignalP"/>
    </source>
</evidence>
<evidence type="ECO:0000256" key="15">
    <source>
        <dbReference type="ARBA" id="ARBA00022840"/>
    </source>
</evidence>
<evidence type="ECO:0000256" key="14">
    <source>
        <dbReference type="ARBA" id="ARBA00022777"/>
    </source>
</evidence>
<sequence length="1015" mass="111518">MAHTPQRLPQIFHLILVFSVSSLWLQPKPTHVSAVFTNETDMSALLKVKESIEKDPKGVLSSWNHSLHFCKWRGVTCGTRHPRVIALDLQGHDLRGSISPYIGNLSFLRFLDLGKNTFHGRIPSEIGHLFRLRWLMLSNNTLGGEIPFNLTKCLRLRSLYLSWNQLTGAIPFEIESLKNLERLSVSRNHLTGNIPPSLGNLSSLQGFAAAGNNLEGSIPGELGGLKSLSFLLIELNNFSGKIPLSLYNLSSIVEFSVAYNHLEGVIPNNIGDCFPKLEAITYGGNNFFGEIPVSFSNISQLRVLDLFDNNFVGNVPGNLGKLGNLWWLGLAKNHLGSNSTSDLHFITSLANCSILEILDLPSNNFGGRLPNDIANLSTKLSWFDLHSNNIIGNIPEGIGNLVNLSTLTLSYNLMRGNIPSSLGNLRDMGILDLSSNGLFGQIPISIGNLSKLVELYLNHNNLEGKIPSSIGNCKNLQIWDVSENKLSEDIPLQVFGLSSLSKLLNLSSNYFTGSLPQEISNLHNIDALDLSKNHLSGEIPSAIGGCLSLEFLYLQENFFEGKIPSSLSSLKGLLVLDLSQNNLSGEIPKNLVKLPPSMNLNLSFNNLEGEVPVKGVFSNASAMSVSGNGLLCGGVVELKLPPCPTTKSGKHHSSKLTITIASVIGSLLLLSSLLTILWVFKSKTKSCLTQSTIEHLPNVSYRTLHQATEGFSPNYLIGSGSFGLVYRGNLNSEREVAVKVLKLQKQGASKSFIAECNVLRNVRHRNLVNILTCCSSTDYNDNEFKALVFDFMENGSLDQWLHLDIDCENGSSRMLNFLQRLNIAIDVASALHYLHDQCESPIVHCDLKPSNVLLDKDMVAHVSDFGLARLLSATDNMPQNQISSIGIKGTIGYAAPEYGMGAEVSTKGDVYSFGILMLEMFTGKRPTDNIFRGDLNLHMFAKQALMGDLVQIVDPTLHQTDINYVEHCILQVFRIGIACAEESPGERMDMGDVVKEVEMVKNDFLGRGRRMDQRH</sequence>
<accession>A0A834WS56</accession>
<feature type="chain" id="PRO_5032875182" description="non-specific serine/threonine protein kinase" evidence="24">
    <location>
        <begin position="23"/>
        <end position="1015"/>
    </location>
</feature>
<evidence type="ECO:0000256" key="7">
    <source>
        <dbReference type="ARBA" id="ARBA00022553"/>
    </source>
</evidence>
<evidence type="ECO:0000256" key="13">
    <source>
        <dbReference type="ARBA" id="ARBA00022741"/>
    </source>
</evidence>
<dbReference type="SUPFAM" id="SSF56112">
    <property type="entry name" value="Protein kinase-like (PK-like)"/>
    <property type="match status" value="1"/>
</dbReference>
<dbReference type="FunFam" id="3.30.200.20:FF:000432">
    <property type="entry name" value="LRR receptor-like serine/threonine-protein kinase EFR"/>
    <property type="match status" value="1"/>
</dbReference>
<evidence type="ECO:0000256" key="2">
    <source>
        <dbReference type="ARBA" id="ARBA00004479"/>
    </source>
</evidence>
<dbReference type="SMART" id="SM00369">
    <property type="entry name" value="LRR_TYP"/>
    <property type="match status" value="6"/>
</dbReference>
<dbReference type="InterPro" id="IPR008271">
    <property type="entry name" value="Ser/Thr_kinase_AS"/>
</dbReference>
<evidence type="ECO:0000256" key="12">
    <source>
        <dbReference type="ARBA" id="ARBA00022737"/>
    </source>
</evidence>
<dbReference type="InterPro" id="IPR001611">
    <property type="entry name" value="Leu-rich_rpt"/>
</dbReference>
<evidence type="ECO:0000256" key="9">
    <source>
        <dbReference type="ARBA" id="ARBA00022679"/>
    </source>
</evidence>
<dbReference type="Pfam" id="PF08263">
    <property type="entry name" value="LRRNT_2"/>
    <property type="match status" value="1"/>
</dbReference>
<evidence type="ECO:0000256" key="1">
    <source>
        <dbReference type="ARBA" id="ARBA00004162"/>
    </source>
</evidence>
<comment type="catalytic activity">
    <reaction evidence="20">
        <text>L-threonyl-[protein] + ATP = O-phospho-L-threonyl-[protein] + ADP + H(+)</text>
        <dbReference type="Rhea" id="RHEA:46608"/>
        <dbReference type="Rhea" id="RHEA-COMP:11060"/>
        <dbReference type="Rhea" id="RHEA-COMP:11605"/>
        <dbReference type="ChEBI" id="CHEBI:15378"/>
        <dbReference type="ChEBI" id="CHEBI:30013"/>
        <dbReference type="ChEBI" id="CHEBI:30616"/>
        <dbReference type="ChEBI" id="CHEBI:61977"/>
        <dbReference type="ChEBI" id="CHEBI:456216"/>
        <dbReference type="EC" id="2.7.11.1"/>
    </reaction>
</comment>
<evidence type="ECO:0000256" key="22">
    <source>
        <dbReference type="PROSITE-ProRule" id="PRU10141"/>
    </source>
</evidence>
<evidence type="ECO:0000313" key="27">
    <source>
        <dbReference type="Proteomes" id="UP000634136"/>
    </source>
</evidence>
<dbReference type="Gene3D" id="3.80.10.10">
    <property type="entry name" value="Ribonuclease Inhibitor"/>
    <property type="match status" value="3"/>
</dbReference>
<evidence type="ECO:0000259" key="25">
    <source>
        <dbReference type="PROSITE" id="PS50011"/>
    </source>
</evidence>
<evidence type="ECO:0000256" key="19">
    <source>
        <dbReference type="ARBA" id="ARBA00023180"/>
    </source>
</evidence>
<dbReference type="Pfam" id="PF07714">
    <property type="entry name" value="PK_Tyr_Ser-Thr"/>
    <property type="match status" value="1"/>
</dbReference>
<dbReference type="GO" id="GO:0005524">
    <property type="term" value="F:ATP binding"/>
    <property type="evidence" value="ECO:0007669"/>
    <property type="project" value="UniProtKB-UniRule"/>
</dbReference>
<evidence type="ECO:0000256" key="20">
    <source>
        <dbReference type="ARBA" id="ARBA00047899"/>
    </source>
</evidence>
<keyword evidence="8" id="KW-0433">Leucine-rich repeat</keyword>
<keyword evidence="16 23" id="KW-1133">Transmembrane helix</keyword>
<dbReference type="InterPro" id="IPR011009">
    <property type="entry name" value="Kinase-like_dom_sf"/>
</dbReference>
<dbReference type="PROSITE" id="PS50011">
    <property type="entry name" value="PROTEIN_KINASE_DOM"/>
    <property type="match status" value="1"/>
</dbReference>
<comment type="catalytic activity">
    <reaction evidence="21">
        <text>L-seryl-[protein] + ATP = O-phospho-L-seryl-[protein] + ADP + H(+)</text>
        <dbReference type="Rhea" id="RHEA:17989"/>
        <dbReference type="Rhea" id="RHEA-COMP:9863"/>
        <dbReference type="Rhea" id="RHEA-COMP:11604"/>
        <dbReference type="ChEBI" id="CHEBI:15378"/>
        <dbReference type="ChEBI" id="CHEBI:29999"/>
        <dbReference type="ChEBI" id="CHEBI:30616"/>
        <dbReference type="ChEBI" id="CHEBI:83421"/>
        <dbReference type="ChEBI" id="CHEBI:456216"/>
        <dbReference type="EC" id="2.7.11.1"/>
    </reaction>
</comment>
<keyword evidence="17 23" id="KW-0472">Membrane</keyword>
<evidence type="ECO:0000256" key="8">
    <source>
        <dbReference type="ARBA" id="ARBA00022614"/>
    </source>
</evidence>
<feature type="signal peptide" evidence="24">
    <location>
        <begin position="1"/>
        <end position="22"/>
    </location>
</feature>
<dbReference type="GO" id="GO:0005886">
    <property type="term" value="C:plasma membrane"/>
    <property type="evidence" value="ECO:0007669"/>
    <property type="project" value="UniProtKB-SubCell"/>
</dbReference>
<evidence type="ECO:0000256" key="17">
    <source>
        <dbReference type="ARBA" id="ARBA00023136"/>
    </source>
</evidence>
<protein>
    <recommendedName>
        <fullName evidence="4">non-specific serine/threonine protein kinase</fullName>
        <ecNumber evidence="4">2.7.11.1</ecNumber>
    </recommendedName>
</protein>
<feature type="transmembrane region" description="Helical" evidence="23">
    <location>
        <begin position="656"/>
        <end position="680"/>
    </location>
</feature>
<dbReference type="FunFam" id="3.80.10.10:FF:000288">
    <property type="entry name" value="LRR receptor-like serine/threonine-protein kinase EFR"/>
    <property type="match status" value="1"/>
</dbReference>
<keyword evidence="19" id="KW-0325">Glycoprotein</keyword>
<organism evidence="26 27">
    <name type="scientific">Senna tora</name>
    <dbReference type="NCBI Taxonomy" id="362788"/>
    <lineage>
        <taxon>Eukaryota</taxon>
        <taxon>Viridiplantae</taxon>
        <taxon>Streptophyta</taxon>
        <taxon>Embryophyta</taxon>
        <taxon>Tracheophyta</taxon>
        <taxon>Spermatophyta</taxon>
        <taxon>Magnoliopsida</taxon>
        <taxon>eudicotyledons</taxon>
        <taxon>Gunneridae</taxon>
        <taxon>Pentapetalae</taxon>
        <taxon>rosids</taxon>
        <taxon>fabids</taxon>
        <taxon>Fabales</taxon>
        <taxon>Fabaceae</taxon>
        <taxon>Caesalpinioideae</taxon>
        <taxon>Cassia clade</taxon>
        <taxon>Senna</taxon>
    </lineage>
</organism>
<dbReference type="FunFam" id="1.10.510.10:FF:000358">
    <property type="entry name" value="Putative leucine-rich repeat receptor-like serine/threonine-protein kinase"/>
    <property type="match status" value="1"/>
</dbReference>
<dbReference type="Gene3D" id="3.30.200.20">
    <property type="entry name" value="Phosphorylase Kinase, domain 1"/>
    <property type="match status" value="1"/>
</dbReference>
<evidence type="ECO:0000256" key="11">
    <source>
        <dbReference type="ARBA" id="ARBA00022729"/>
    </source>
</evidence>
<keyword evidence="6" id="KW-0723">Serine/threonine-protein kinase</keyword>
<comment type="similarity">
    <text evidence="3">Belongs to the protein kinase superfamily. Ser/Thr protein kinase family.</text>
</comment>
<keyword evidence="11 24" id="KW-0732">Signal</keyword>
<name>A0A834WS56_9FABA</name>
<dbReference type="SUPFAM" id="SSF52058">
    <property type="entry name" value="L domain-like"/>
    <property type="match status" value="2"/>
</dbReference>
<feature type="binding site" evidence="22">
    <location>
        <position position="739"/>
    </location>
    <ligand>
        <name>ATP</name>
        <dbReference type="ChEBI" id="CHEBI:30616"/>
    </ligand>
</feature>
<dbReference type="EC" id="2.7.11.1" evidence="4"/>
<dbReference type="InterPro" id="IPR013210">
    <property type="entry name" value="LRR_N_plant-typ"/>
</dbReference>
<dbReference type="AlphaFoldDB" id="A0A834WS56"/>
<comment type="caution">
    <text evidence="26">The sequence shown here is derived from an EMBL/GenBank/DDBJ whole genome shotgun (WGS) entry which is preliminary data.</text>
</comment>
<evidence type="ECO:0000256" key="4">
    <source>
        <dbReference type="ARBA" id="ARBA00012513"/>
    </source>
</evidence>
<keyword evidence="18 26" id="KW-0675">Receptor</keyword>
<evidence type="ECO:0000256" key="6">
    <source>
        <dbReference type="ARBA" id="ARBA00022527"/>
    </source>
</evidence>
<keyword evidence="13 22" id="KW-0547">Nucleotide-binding</keyword>
<dbReference type="InterPro" id="IPR051809">
    <property type="entry name" value="Plant_receptor-like_S/T_kinase"/>
</dbReference>
<dbReference type="FunFam" id="3.80.10.10:FF:000041">
    <property type="entry name" value="LRR receptor-like serine/threonine-protein kinase ERECTA"/>
    <property type="match status" value="2"/>
</dbReference>
<evidence type="ECO:0000256" key="21">
    <source>
        <dbReference type="ARBA" id="ARBA00048679"/>
    </source>
</evidence>
<keyword evidence="15 22" id="KW-0067">ATP-binding</keyword>
<evidence type="ECO:0000313" key="26">
    <source>
        <dbReference type="EMBL" id="KAF7830961.1"/>
    </source>
</evidence>
<dbReference type="SMART" id="SM00220">
    <property type="entry name" value="S_TKc"/>
    <property type="match status" value="1"/>
</dbReference>
<keyword evidence="12" id="KW-0677">Repeat</keyword>
<dbReference type="InterPro" id="IPR001245">
    <property type="entry name" value="Ser-Thr/Tyr_kinase_cat_dom"/>
</dbReference>